<proteinExistence type="predicted"/>
<dbReference type="CDD" id="cd00761">
    <property type="entry name" value="Glyco_tranf_GTA_type"/>
    <property type="match status" value="1"/>
</dbReference>
<dbReference type="InterPro" id="IPR029044">
    <property type="entry name" value="Nucleotide-diphossugar_trans"/>
</dbReference>
<dbReference type="EMBL" id="CP087164">
    <property type="protein sequence ID" value="UGS38640.1"/>
    <property type="molecule type" value="Genomic_DNA"/>
</dbReference>
<accession>A0A9E7C2J7</accession>
<dbReference type="Proteomes" id="UP001162834">
    <property type="component" value="Chromosome"/>
</dbReference>
<dbReference type="InterPro" id="IPR050834">
    <property type="entry name" value="Glycosyltransf_2"/>
</dbReference>
<dbReference type="KEGG" id="sbae:DSM104329_05070"/>
<dbReference type="Pfam" id="PF00535">
    <property type="entry name" value="Glycos_transf_2"/>
    <property type="match status" value="1"/>
</dbReference>
<dbReference type="RefSeq" id="WP_259312658.1">
    <property type="nucleotide sequence ID" value="NZ_CP087164.1"/>
</dbReference>
<name>A0A9E7C2J7_9ACTN</name>
<dbReference type="InterPro" id="IPR001173">
    <property type="entry name" value="Glyco_trans_2-like"/>
</dbReference>
<evidence type="ECO:0000313" key="2">
    <source>
        <dbReference type="EMBL" id="UGS38640.1"/>
    </source>
</evidence>
<dbReference type="Gene3D" id="3.90.550.10">
    <property type="entry name" value="Spore Coat Polysaccharide Biosynthesis Protein SpsA, Chain A"/>
    <property type="match status" value="1"/>
</dbReference>
<organism evidence="2 3">
    <name type="scientific">Capillimicrobium parvum</name>
    <dbReference type="NCBI Taxonomy" id="2884022"/>
    <lineage>
        <taxon>Bacteria</taxon>
        <taxon>Bacillati</taxon>
        <taxon>Actinomycetota</taxon>
        <taxon>Thermoleophilia</taxon>
        <taxon>Solirubrobacterales</taxon>
        <taxon>Capillimicrobiaceae</taxon>
        <taxon>Capillimicrobium</taxon>
    </lineage>
</organism>
<dbReference type="PANTHER" id="PTHR43685">
    <property type="entry name" value="GLYCOSYLTRANSFERASE"/>
    <property type="match status" value="1"/>
</dbReference>
<feature type="domain" description="Glycosyltransferase 2-like" evidence="1">
    <location>
        <begin position="9"/>
        <end position="126"/>
    </location>
</feature>
<keyword evidence="3" id="KW-1185">Reference proteome</keyword>
<gene>
    <name evidence="2" type="ORF">DSM104329_05070</name>
</gene>
<protein>
    <recommendedName>
        <fullName evidence="1">Glycosyltransferase 2-like domain-containing protein</fullName>
    </recommendedName>
</protein>
<dbReference type="GO" id="GO:0044010">
    <property type="term" value="P:single-species biofilm formation"/>
    <property type="evidence" value="ECO:0007669"/>
    <property type="project" value="TreeGrafter"/>
</dbReference>
<evidence type="ECO:0000259" key="1">
    <source>
        <dbReference type="Pfam" id="PF00535"/>
    </source>
</evidence>
<dbReference type="SUPFAM" id="SSF53448">
    <property type="entry name" value="Nucleotide-diphospho-sugar transferases"/>
    <property type="match status" value="1"/>
</dbReference>
<reference evidence="2" key="1">
    <citation type="journal article" date="2022" name="Int. J. Syst. Evol. Microbiol.">
        <title>Pseudomonas aegrilactucae sp. nov. and Pseudomonas morbosilactucae sp. nov., pathogens causing bacterial rot of lettuce in Japan.</title>
        <authorList>
            <person name="Sawada H."/>
            <person name="Fujikawa T."/>
            <person name="Satou M."/>
        </authorList>
    </citation>
    <scope>NUCLEOTIDE SEQUENCE</scope>
    <source>
        <strain evidence="2">0166_1</strain>
    </source>
</reference>
<sequence>MSEHADVTAVVPCFNYGRWVGEAVDSLLAQEGGAPQIVVVDDGSTDVDTLRALERLSVPVVRQANAGLSAARNAGYASTDTPLVIALDADDRLPPGALRALKAPLAADPAVGFSYGITRFFGDWHGDMGFPGLDVYRMLYRHVVGPVGLTRRALWEDVGGYDPAFRTGYEDWDFWLGALERGWRGAKVDEVTFLYRRHGESMVFGARRQYRRLYGMLRSKHAALYARRAELARASEAGFAERQIYRYFWGPRPVPAWMEQAAYRLFFRR</sequence>
<evidence type="ECO:0000313" key="3">
    <source>
        <dbReference type="Proteomes" id="UP001162834"/>
    </source>
</evidence>
<dbReference type="PANTHER" id="PTHR43685:SF2">
    <property type="entry name" value="GLYCOSYLTRANSFERASE 2-LIKE DOMAIN-CONTAINING PROTEIN"/>
    <property type="match status" value="1"/>
</dbReference>
<dbReference type="AlphaFoldDB" id="A0A9E7C2J7"/>